<evidence type="ECO:0000313" key="1">
    <source>
        <dbReference type="EMBL" id="CAJ2507443.1"/>
    </source>
</evidence>
<dbReference type="Proteomes" id="UP001295740">
    <property type="component" value="Unassembled WGS sequence"/>
</dbReference>
<reference evidence="1" key="1">
    <citation type="submission" date="2023-10" db="EMBL/GenBank/DDBJ databases">
        <authorList>
            <person name="Hackl T."/>
        </authorList>
    </citation>
    <scope>NUCLEOTIDE SEQUENCE</scope>
</reference>
<proteinExistence type="predicted"/>
<gene>
    <name evidence="1" type="ORF">KHLLAP_LOCUS7911</name>
</gene>
<comment type="caution">
    <text evidence="1">The sequence shown here is derived from an EMBL/GenBank/DDBJ whole genome shotgun (WGS) entry which is preliminary data.</text>
</comment>
<dbReference type="AlphaFoldDB" id="A0AAI8YK07"/>
<name>A0AAI8YK07_9PEZI</name>
<sequence length="282" mass="32644">MLMSITRTLLRFLGFLRHRLDRTIPGAPECDQRDALLLEKLTLDVILMILDLLEPEHHMVLAVACKTFHGILYESAKAALVQDRSVRTAAFLQLLEKDVSWIRYYCHDCVTLHPLSRLWTRRPGRFAEPCRPHAATTSKSIVPFNFSDAQCVMNQHFWGERRGLPVSFLCFRQERVDEDVWRLWLPPTLASYSKTASWDVYWMPRIVRDDLLFAVGHKLRYRVRRASELVGSRAVPTFDEKYHDICPHVSAKRAWGSLEWRALSAIDIGKVNEVTSYPGLVP</sequence>
<organism evidence="1 2">
    <name type="scientific">Anthostomella pinea</name>
    <dbReference type="NCBI Taxonomy" id="933095"/>
    <lineage>
        <taxon>Eukaryota</taxon>
        <taxon>Fungi</taxon>
        <taxon>Dikarya</taxon>
        <taxon>Ascomycota</taxon>
        <taxon>Pezizomycotina</taxon>
        <taxon>Sordariomycetes</taxon>
        <taxon>Xylariomycetidae</taxon>
        <taxon>Xylariales</taxon>
        <taxon>Xylariaceae</taxon>
        <taxon>Anthostomella</taxon>
    </lineage>
</organism>
<accession>A0AAI8YK07</accession>
<keyword evidence="2" id="KW-1185">Reference proteome</keyword>
<evidence type="ECO:0000313" key="2">
    <source>
        <dbReference type="Proteomes" id="UP001295740"/>
    </source>
</evidence>
<dbReference type="EMBL" id="CAUWAG010000010">
    <property type="protein sequence ID" value="CAJ2507443.1"/>
    <property type="molecule type" value="Genomic_DNA"/>
</dbReference>
<protein>
    <submittedName>
        <fullName evidence="1">Uu.00g086290.m01.CDS01</fullName>
    </submittedName>
</protein>